<dbReference type="InterPro" id="IPR004692">
    <property type="entry name" value="SecG"/>
</dbReference>
<reference evidence="11 13" key="2">
    <citation type="submission" date="2019-04" db="EMBL/GenBank/DDBJ databases">
        <title>Draft genome sequence data and analysis of a Fermenting Bacterium, Geotoga petraea strain HO-Geo1, isolated from heavy-oil petroleum reservoir in Russia.</title>
        <authorList>
            <person name="Grouzdev D.S."/>
            <person name="Semenova E.M."/>
            <person name="Sokolova D.S."/>
            <person name="Tourova T.P."/>
            <person name="Poltaraus A.B."/>
            <person name="Nazina T.N."/>
        </authorList>
    </citation>
    <scope>NUCLEOTIDE SEQUENCE [LARGE SCALE GENOMIC DNA]</scope>
    <source>
        <strain evidence="11 13">HO-Geo1</strain>
    </source>
</reference>
<feature type="transmembrane region" description="Helical" evidence="9">
    <location>
        <begin position="58"/>
        <end position="77"/>
    </location>
</feature>
<protein>
    <recommendedName>
        <fullName evidence="9">Protein-export membrane protein SecG</fullName>
    </recommendedName>
</protein>
<reference evidence="10 12" key="1">
    <citation type="submission" date="2016-10" db="EMBL/GenBank/DDBJ databases">
        <authorList>
            <person name="de Groot N.N."/>
        </authorList>
    </citation>
    <scope>NUCLEOTIDE SEQUENCE [LARGE SCALE GENOMIC DNA]</scope>
    <source>
        <strain evidence="10 12">WG14</strain>
    </source>
</reference>
<dbReference type="GO" id="GO:0015450">
    <property type="term" value="F:protein-transporting ATPase activity"/>
    <property type="evidence" value="ECO:0007669"/>
    <property type="project" value="UniProtKB-UniRule"/>
</dbReference>
<dbReference type="EMBL" id="SRME01000004">
    <property type="protein sequence ID" value="TGG87602.1"/>
    <property type="molecule type" value="Genomic_DNA"/>
</dbReference>
<sequence>MSTLGILMIIVHIILSLGVIFFALKRMQRNSELGGAFGGGASQANFGREKGMDSNAKWALGLGIVFMFSCFLTTLVLA</sequence>
<evidence type="ECO:0000256" key="4">
    <source>
        <dbReference type="ARBA" id="ARBA00022692"/>
    </source>
</evidence>
<evidence type="ECO:0000313" key="10">
    <source>
        <dbReference type="EMBL" id="SDC44337.1"/>
    </source>
</evidence>
<dbReference type="Proteomes" id="UP000297288">
    <property type="component" value="Unassembled WGS sequence"/>
</dbReference>
<feature type="transmembrane region" description="Helical" evidence="9">
    <location>
        <begin position="6"/>
        <end position="24"/>
    </location>
</feature>
<evidence type="ECO:0000313" key="13">
    <source>
        <dbReference type="Proteomes" id="UP000297288"/>
    </source>
</evidence>
<gene>
    <name evidence="11" type="primary">secG</name>
    <name evidence="11" type="ORF">E4650_07620</name>
    <name evidence="10" type="ORF">SAMN04488588_1081</name>
</gene>
<evidence type="ECO:0000256" key="9">
    <source>
        <dbReference type="RuleBase" id="RU365087"/>
    </source>
</evidence>
<comment type="subcellular location">
    <subcellularLocation>
        <location evidence="9">Cell membrane</location>
        <topology evidence="9">Multi-pass membrane protein</topology>
    </subcellularLocation>
    <subcellularLocation>
        <location evidence="1">Membrane</location>
        <topology evidence="1">Multi-pass membrane protein</topology>
    </subcellularLocation>
</comment>
<dbReference type="OrthoDB" id="37695at2"/>
<dbReference type="STRING" id="28234.SAMN04488588_1081"/>
<evidence type="ECO:0000256" key="5">
    <source>
        <dbReference type="ARBA" id="ARBA00022927"/>
    </source>
</evidence>
<keyword evidence="8 9" id="KW-0472">Membrane</keyword>
<dbReference type="Pfam" id="PF03840">
    <property type="entry name" value="SecG"/>
    <property type="match status" value="1"/>
</dbReference>
<dbReference type="RefSeq" id="WP_091403442.1">
    <property type="nucleotide sequence ID" value="NZ_FMYV01000004.1"/>
</dbReference>
<evidence type="ECO:0000256" key="7">
    <source>
        <dbReference type="ARBA" id="ARBA00023010"/>
    </source>
</evidence>
<keyword evidence="7 9" id="KW-0811">Translocation</keyword>
<evidence type="ECO:0000256" key="3">
    <source>
        <dbReference type="ARBA" id="ARBA00022448"/>
    </source>
</evidence>
<evidence type="ECO:0000256" key="2">
    <source>
        <dbReference type="ARBA" id="ARBA00008445"/>
    </source>
</evidence>
<comment type="similarity">
    <text evidence="2 9">Belongs to the SecG family.</text>
</comment>
<keyword evidence="4 9" id="KW-0812">Transmembrane</keyword>
<evidence type="ECO:0000256" key="8">
    <source>
        <dbReference type="ARBA" id="ARBA00023136"/>
    </source>
</evidence>
<keyword evidence="5 9" id="KW-0653">Protein transport</keyword>
<dbReference type="EMBL" id="FMYV01000004">
    <property type="protein sequence ID" value="SDC44337.1"/>
    <property type="molecule type" value="Genomic_DNA"/>
</dbReference>
<accession>A0A1G6LMP8</accession>
<comment type="function">
    <text evidence="9">Involved in protein export. Participates in an early event of protein translocation.</text>
</comment>
<dbReference type="GO" id="GO:0005886">
    <property type="term" value="C:plasma membrane"/>
    <property type="evidence" value="ECO:0007669"/>
    <property type="project" value="UniProtKB-SubCell"/>
</dbReference>
<dbReference type="GO" id="GO:0009306">
    <property type="term" value="P:protein secretion"/>
    <property type="evidence" value="ECO:0007669"/>
    <property type="project" value="UniProtKB-UniRule"/>
</dbReference>
<evidence type="ECO:0000313" key="11">
    <source>
        <dbReference type="EMBL" id="TGG87602.1"/>
    </source>
</evidence>
<evidence type="ECO:0000313" key="12">
    <source>
        <dbReference type="Proteomes" id="UP000199322"/>
    </source>
</evidence>
<dbReference type="Proteomes" id="UP000199322">
    <property type="component" value="Unassembled WGS sequence"/>
</dbReference>
<name>A0A1G6LMP8_9BACT</name>
<proteinExistence type="inferred from homology"/>
<keyword evidence="6 9" id="KW-1133">Transmembrane helix</keyword>
<dbReference type="NCBIfam" id="TIGR00810">
    <property type="entry name" value="secG"/>
    <property type="match status" value="1"/>
</dbReference>
<organism evidence="10 12">
    <name type="scientific">Geotoga petraea</name>
    <dbReference type="NCBI Taxonomy" id="28234"/>
    <lineage>
        <taxon>Bacteria</taxon>
        <taxon>Thermotogati</taxon>
        <taxon>Thermotogota</taxon>
        <taxon>Thermotogae</taxon>
        <taxon>Petrotogales</taxon>
        <taxon>Petrotogaceae</taxon>
        <taxon>Geotoga</taxon>
    </lineage>
</organism>
<evidence type="ECO:0000256" key="1">
    <source>
        <dbReference type="ARBA" id="ARBA00004141"/>
    </source>
</evidence>
<dbReference type="AlphaFoldDB" id="A0A1G6LMP8"/>
<keyword evidence="9" id="KW-1003">Cell membrane</keyword>
<keyword evidence="12" id="KW-1185">Reference proteome</keyword>
<keyword evidence="3 9" id="KW-0813">Transport</keyword>
<evidence type="ECO:0000256" key="6">
    <source>
        <dbReference type="ARBA" id="ARBA00022989"/>
    </source>
</evidence>